<dbReference type="SUPFAM" id="SSF52980">
    <property type="entry name" value="Restriction endonuclease-like"/>
    <property type="match status" value="1"/>
</dbReference>
<accession>A0A7C3PHS7</accession>
<sequence length="263" mass="30374">MPYQISATKLQTYHRCPFAYYLRYERGVASNEFFGSPALGTALHQALARCHRDWDYQTAVPDWRWVQHCWEQHSEGLTQNQVTEGLEILENYYHNFIASEVALRQPLAVEGKIQGFLQVENLEFLITGRYDRIDFLSDGLELIDYKSGREVRLPDAPEIDIQIGLYYLALEQTYHQSLRVLSLLFLRTGEKVQFEATPAHRKQVQELIGALAMRLRYDRGWEPTPGTHCDRCSFSRYCPAVSAKPDPAPQTRSKAQLQLALSF</sequence>
<evidence type="ECO:0000313" key="5">
    <source>
        <dbReference type="EMBL" id="HFN00694.1"/>
    </source>
</evidence>
<dbReference type="GO" id="GO:0004386">
    <property type="term" value="F:helicase activity"/>
    <property type="evidence" value="ECO:0007669"/>
    <property type="project" value="UniProtKB-KW"/>
</dbReference>
<reference evidence="5" key="1">
    <citation type="journal article" date="2020" name="mSystems">
        <title>Genome- and Community-Level Interaction Insights into Carbon Utilization and Element Cycling Functions of Hydrothermarchaeota in Hydrothermal Sediment.</title>
        <authorList>
            <person name="Zhou Z."/>
            <person name="Liu Y."/>
            <person name="Xu W."/>
            <person name="Pan J."/>
            <person name="Luo Z.H."/>
            <person name="Li M."/>
        </authorList>
    </citation>
    <scope>NUCLEOTIDE SEQUENCE [LARGE SCALE GENOMIC DNA]</scope>
    <source>
        <strain evidence="5">SpSt-418</strain>
    </source>
</reference>
<keyword evidence="2" id="KW-0547">Nucleotide-binding</keyword>
<dbReference type="EMBL" id="DSRU01000337">
    <property type="protein sequence ID" value="HFN00694.1"/>
    <property type="molecule type" value="Genomic_DNA"/>
</dbReference>
<keyword evidence="3" id="KW-0234">DNA repair</keyword>
<evidence type="ECO:0000256" key="1">
    <source>
        <dbReference type="ARBA" id="ARBA00022763"/>
    </source>
</evidence>
<organism evidence="5">
    <name type="scientific">Oscillatoriales cyanobacterium SpSt-418</name>
    <dbReference type="NCBI Taxonomy" id="2282169"/>
    <lineage>
        <taxon>Bacteria</taxon>
        <taxon>Bacillati</taxon>
        <taxon>Cyanobacteriota</taxon>
        <taxon>Cyanophyceae</taxon>
        <taxon>Oscillatoriophycideae</taxon>
        <taxon>Oscillatoriales</taxon>
    </lineage>
</organism>
<gene>
    <name evidence="5" type="ORF">ENR64_23665</name>
</gene>
<dbReference type="InterPro" id="IPR011604">
    <property type="entry name" value="PDDEXK-like_dom_sf"/>
</dbReference>
<comment type="caution">
    <text evidence="5">The sequence shown here is derived from an EMBL/GenBank/DDBJ whole genome shotgun (WGS) entry which is preliminary data.</text>
</comment>
<dbReference type="InterPro" id="IPR011335">
    <property type="entry name" value="Restrct_endonuc-II-like"/>
</dbReference>
<dbReference type="InterPro" id="IPR038726">
    <property type="entry name" value="PDDEXK_AddAB-type"/>
</dbReference>
<dbReference type="Pfam" id="PF12705">
    <property type="entry name" value="PDDEXK_1"/>
    <property type="match status" value="1"/>
</dbReference>
<dbReference type="Gene3D" id="3.90.320.10">
    <property type="match status" value="1"/>
</dbReference>
<evidence type="ECO:0000256" key="2">
    <source>
        <dbReference type="ARBA" id="ARBA00022806"/>
    </source>
</evidence>
<keyword evidence="2" id="KW-0347">Helicase</keyword>
<keyword evidence="2" id="KW-0378">Hydrolase</keyword>
<feature type="domain" description="PD-(D/E)XK endonuclease-like" evidence="4">
    <location>
        <begin position="4"/>
        <end position="239"/>
    </location>
</feature>
<keyword evidence="2" id="KW-0067">ATP-binding</keyword>
<name>A0A7C3PHS7_9CYAN</name>
<dbReference type="AlphaFoldDB" id="A0A7C3PHS7"/>
<keyword evidence="1" id="KW-0227">DNA damage</keyword>
<dbReference type="GO" id="GO:0006281">
    <property type="term" value="P:DNA repair"/>
    <property type="evidence" value="ECO:0007669"/>
    <property type="project" value="UniProtKB-KW"/>
</dbReference>
<evidence type="ECO:0000256" key="3">
    <source>
        <dbReference type="ARBA" id="ARBA00023204"/>
    </source>
</evidence>
<evidence type="ECO:0000259" key="4">
    <source>
        <dbReference type="Pfam" id="PF12705"/>
    </source>
</evidence>
<protein>
    <submittedName>
        <fullName evidence="5">PD-(D/E)XK nuclease family protein</fullName>
    </submittedName>
</protein>
<proteinExistence type="predicted"/>